<reference evidence="2" key="1">
    <citation type="submission" date="2023-11" db="EMBL/GenBank/DDBJ databases">
        <authorList>
            <person name="De Vega J J."/>
            <person name="De Vega J J."/>
        </authorList>
    </citation>
    <scope>NUCLEOTIDE SEQUENCE</scope>
</reference>
<name>A0AAD2H489_9AGAR</name>
<comment type="caution">
    <text evidence="2">The sequence shown here is derived from an EMBL/GenBank/DDBJ whole genome shotgun (WGS) entry which is preliminary data.</text>
</comment>
<evidence type="ECO:0000256" key="1">
    <source>
        <dbReference type="SAM" id="SignalP"/>
    </source>
</evidence>
<dbReference type="AlphaFoldDB" id="A0AAD2H489"/>
<gene>
    <name evidence="2" type="ORF">MYCIT1_LOCUS11999</name>
</gene>
<sequence length="158" mass="15261">MHFGKFVLFGLSSISAAQAAPGIASFFNSLTSAVADDVSSLASAASAAAAQSVVTVLASDSNGIYKLLVSESGKEFTVVTTAAGPAITLAGPELLGSVTTTFAGSTYTIATALPVVTAPTGSPTSTARSGAPGPASSATTMGFITVLVGVCVGALIAV</sequence>
<feature type="signal peptide" evidence="1">
    <location>
        <begin position="1"/>
        <end position="19"/>
    </location>
</feature>
<dbReference type="EMBL" id="CAVNYO010000138">
    <property type="protein sequence ID" value="CAK5268717.1"/>
    <property type="molecule type" value="Genomic_DNA"/>
</dbReference>
<protein>
    <submittedName>
        <fullName evidence="2">Uncharacterized protein</fullName>
    </submittedName>
</protein>
<evidence type="ECO:0000313" key="3">
    <source>
        <dbReference type="Proteomes" id="UP001295794"/>
    </source>
</evidence>
<dbReference type="Proteomes" id="UP001295794">
    <property type="component" value="Unassembled WGS sequence"/>
</dbReference>
<keyword evidence="3" id="KW-1185">Reference proteome</keyword>
<keyword evidence="1" id="KW-0732">Signal</keyword>
<organism evidence="2 3">
    <name type="scientific">Mycena citricolor</name>
    <dbReference type="NCBI Taxonomy" id="2018698"/>
    <lineage>
        <taxon>Eukaryota</taxon>
        <taxon>Fungi</taxon>
        <taxon>Dikarya</taxon>
        <taxon>Basidiomycota</taxon>
        <taxon>Agaricomycotina</taxon>
        <taxon>Agaricomycetes</taxon>
        <taxon>Agaricomycetidae</taxon>
        <taxon>Agaricales</taxon>
        <taxon>Marasmiineae</taxon>
        <taxon>Mycenaceae</taxon>
        <taxon>Mycena</taxon>
    </lineage>
</organism>
<accession>A0AAD2H489</accession>
<feature type="chain" id="PRO_5041957839" evidence="1">
    <location>
        <begin position="20"/>
        <end position="158"/>
    </location>
</feature>
<proteinExistence type="predicted"/>
<evidence type="ECO:0000313" key="2">
    <source>
        <dbReference type="EMBL" id="CAK5268717.1"/>
    </source>
</evidence>